<evidence type="ECO:0000313" key="1">
    <source>
        <dbReference type="Proteomes" id="UP000095286"/>
    </source>
</evidence>
<dbReference type="WBParaSite" id="RSKR_0000466700.1">
    <property type="protein sequence ID" value="RSKR_0000466700.1"/>
    <property type="gene ID" value="RSKR_0000466700"/>
</dbReference>
<dbReference type="Proteomes" id="UP000095286">
    <property type="component" value="Unplaced"/>
</dbReference>
<protein>
    <submittedName>
        <fullName evidence="2">GLOBIN domain-containing protein</fullName>
    </submittedName>
</protein>
<reference evidence="2" key="1">
    <citation type="submission" date="2016-11" db="UniProtKB">
        <authorList>
            <consortium name="WormBaseParasite"/>
        </authorList>
    </citation>
    <scope>IDENTIFICATION</scope>
    <source>
        <strain evidence="2">KR3021</strain>
    </source>
</reference>
<evidence type="ECO:0000313" key="2">
    <source>
        <dbReference type="WBParaSite" id="RSKR_0000466700.1"/>
    </source>
</evidence>
<sequence>MPASSLFCCCGDKKATSNAITDEPVNSGLRKNHTKPENGTKAGKETANPESSPKPDDPRIPLNERQKFLLIKNWKGISRRAKETGANLFVTLLSEHEELWQYFHFDSSKESNKWDMLNDEKIQNHGEAVMKLLDTVICKVNEPDEMIRLLTDQGKQHAIKKNFKPELFKVVEDPLFYSIKLILDERYTDNMDNIYRVIMTLVLDTLVESCRAEQERQLPIIDKETMATTRIAKPFKDRIYTIPNGLCMARIALTPYVGYLVVTEAYTPACIIFTMAGFTDWLDGFIARKWPSQRSLFGSIIDPVADKFLVSVLFVTLTYSALIPWPLTALVLLRDVSLITGGFVKRYQLMKPPITLQRFFDPSVDAVRVLPTLMSKINTTLQLSLVAFSLLAPVFDFVDHPALTLLCAATAYTTIHSGFQYVGGNAMRRVKASNK</sequence>
<accession>A0AC35TW39</accession>
<proteinExistence type="predicted"/>
<organism evidence="1 2">
    <name type="scientific">Rhabditophanes sp. KR3021</name>
    <dbReference type="NCBI Taxonomy" id="114890"/>
    <lineage>
        <taxon>Eukaryota</taxon>
        <taxon>Metazoa</taxon>
        <taxon>Ecdysozoa</taxon>
        <taxon>Nematoda</taxon>
        <taxon>Chromadorea</taxon>
        <taxon>Rhabditida</taxon>
        <taxon>Tylenchina</taxon>
        <taxon>Panagrolaimomorpha</taxon>
        <taxon>Strongyloidoidea</taxon>
        <taxon>Alloionematidae</taxon>
        <taxon>Rhabditophanes</taxon>
    </lineage>
</organism>
<name>A0AC35TW39_9BILA</name>